<dbReference type="Proteomes" id="UP000460435">
    <property type="component" value="Unassembled WGS sequence"/>
</dbReference>
<keyword evidence="2" id="KW-0812">Transmembrane</keyword>
<evidence type="ECO:0000256" key="2">
    <source>
        <dbReference type="SAM" id="Phobius"/>
    </source>
</evidence>
<feature type="transmembrane region" description="Helical" evidence="2">
    <location>
        <begin position="128"/>
        <end position="151"/>
    </location>
</feature>
<name>A0A7K3MAT8_9ACTN</name>
<comment type="caution">
    <text evidence="3">The sequence shown here is derived from an EMBL/GenBank/DDBJ whole genome shotgun (WGS) entry which is preliminary data.</text>
</comment>
<feature type="transmembrane region" description="Helical" evidence="2">
    <location>
        <begin position="85"/>
        <end position="108"/>
    </location>
</feature>
<keyword evidence="2" id="KW-1133">Transmembrane helix</keyword>
<keyword evidence="4" id="KW-1185">Reference proteome</keyword>
<dbReference type="AlphaFoldDB" id="A0A7K3MAT8"/>
<sequence>MVTTPERVTGTTFIRWGAVIAGAVIGFALMVLLSALWVAWGQGAGVNAIADNLHWFAFASAVAALFIAGLIAGGLSGIPGAGTGLLHGVTVWGSLLVVVTVFPLPQALQLFETFTTPLPELGAGTLWATFWSLLIGLVAAALGGIVGGGIARAAEPAAHRPGTAYSTRDHTAPDYAGPEEAAPTEGRTGPDAPRERRDQRTE</sequence>
<dbReference type="RefSeq" id="WP_162453142.1">
    <property type="nucleotide sequence ID" value="NZ_WLZY01000012.1"/>
</dbReference>
<feature type="compositionally biased region" description="Basic and acidic residues" evidence="1">
    <location>
        <begin position="192"/>
        <end position="202"/>
    </location>
</feature>
<proteinExistence type="predicted"/>
<accession>A0A7K3MAT8</accession>
<feature type="transmembrane region" description="Helical" evidence="2">
    <location>
        <begin position="12"/>
        <end position="40"/>
    </location>
</feature>
<evidence type="ECO:0000256" key="1">
    <source>
        <dbReference type="SAM" id="MobiDB-lite"/>
    </source>
</evidence>
<feature type="region of interest" description="Disordered" evidence="1">
    <location>
        <begin position="157"/>
        <end position="202"/>
    </location>
</feature>
<evidence type="ECO:0000313" key="4">
    <source>
        <dbReference type="Proteomes" id="UP000460435"/>
    </source>
</evidence>
<reference evidence="3 4" key="1">
    <citation type="submission" date="2019-11" db="EMBL/GenBank/DDBJ databases">
        <authorList>
            <person name="Li X.-J."/>
            <person name="Feng X.-M."/>
        </authorList>
    </citation>
    <scope>NUCLEOTIDE SEQUENCE [LARGE SCALE GENOMIC DNA]</scope>
    <source>
        <strain evidence="3 4">XMNu-373</strain>
    </source>
</reference>
<protein>
    <submittedName>
        <fullName evidence="3">Uncharacterized protein</fullName>
    </submittedName>
</protein>
<organism evidence="3 4">
    <name type="scientific">Phytoactinopolyspora mesophila</name>
    <dbReference type="NCBI Taxonomy" id="2650750"/>
    <lineage>
        <taxon>Bacteria</taxon>
        <taxon>Bacillati</taxon>
        <taxon>Actinomycetota</taxon>
        <taxon>Actinomycetes</taxon>
        <taxon>Jiangellales</taxon>
        <taxon>Jiangellaceae</taxon>
        <taxon>Phytoactinopolyspora</taxon>
    </lineage>
</organism>
<gene>
    <name evidence="3" type="ORF">F7O44_25420</name>
</gene>
<feature type="transmembrane region" description="Helical" evidence="2">
    <location>
        <begin position="52"/>
        <end position="73"/>
    </location>
</feature>
<evidence type="ECO:0000313" key="3">
    <source>
        <dbReference type="EMBL" id="NDL60421.1"/>
    </source>
</evidence>
<dbReference type="EMBL" id="WLZY01000012">
    <property type="protein sequence ID" value="NDL60421.1"/>
    <property type="molecule type" value="Genomic_DNA"/>
</dbReference>
<keyword evidence="2" id="KW-0472">Membrane</keyword>